<dbReference type="NCBIfam" id="TIGR00756">
    <property type="entry name" value="PPR"/>
    <property type="match status" value="2"/>
</dbReference>
<dbReference type="InterPro" id="IPR050872">
    <property type="entry name" value="PPR_P_subfamily"/>
</dbReference>
<dbReference type="InterPro" id="IPR002885">
    <property type="entry name" value="PPR_rpt"/>
</dbReference>
<evidence type="ECO:0000256" key="3">
    <source>
        <dbReference type="PROSITE-ProRule" id="PRU00708"/>
    </source>
</evidence>
<dbReference type="OrthoDB" id="1709053at2759"/>
<evidence type="ECO:0000256" key="2">
    <source>
        <dbReference type="ARBA" id="ARBA00022737"/>
    </source>
</evidence>
<dbReference type="PROSITE" id="PS51375">
    <property type="entry name" value="PPR"/>
    <property type="match status" value="2"/>
</dbReference>
<reference evidence="4" key="2">
    <citation type="journal article" date="2023" name="Plants (Basel)">
        <title>Annotation of the Turnera subulata (Passifloraceae) Draft Genome Reveals the S-Locus Evolved after the Divergence of Turneroideae from Passifloroideae in a Stepwise Manner.</title>
        <authorList>
            <person name="Henning P.M."/>
            <person name="Roalson E.H."/>
            <person name="Mir W."/>
            <person name="McCubbin A.G."/>
            <person name="Shore J.S."/>
        </authorList>
    </citation>
    <scope>NUCLEOTIDE SEQUENCE</scope>
    <source>
        <strain evidence="4">F60SS</strain>
    </source>
</reference>
<proteinExistence type="inferred from homology"/>
<evidence type="ECO:0000313" key="5">
    <source>
        <dbReference type="Proteomes" id="UP001141552"/>
    </source>
</evidence>
<name>A0A9Q0GBA4_9ROSI</name>
<dbReference type="InterPro" id="IPR011990">
    <property type="entry name" value="TPR-like_helical_dom_sf"/>
</dbReference>
<dbReference type="PANTHER" id="PTHR46128">
    <property type="entry name" value="MITOCHONDRIAL GROUP I INTRON SPLICING FACTOR CCM1"/>
    <property type="match status" value="1"/>
</dbReference>
<dbReference type="Gene3D" id="1.25.40.10">
    <property type="entry name" value="Tetratricopeptide repeat domain"/>
    <property type="match status" value="1"/>
</dbReference>
<comment type="caution">
    <text evidence="4">The sequence shown here is derived from an EMBL/GenBank/DDBJ whole genome shotgun (WGS) entry which is preliminary data.</text>
</comment>
<keyword evidence="2" id="KW-0677">Repeat</keyword>
<dbReference type="PANTHER" id="PTHR46128:SF358">
    <property type="entry name" value="TETRATRICOPEPTIDE REPEAT (TPR)-LIKE SUPERFAMILY PROTEIN"/>
    <property type="match status" value="1"/>
</dbReference>
<accession>A0A9Q0GBA4</accession>
<evidence type="ECO:0008006" key="6">
    <source>
        <dbReference type="Google" id="ProtNLM"/>
    </source>
</evidence>
<protein>
    <recommendedName>
        <fullName evidence="6">Pentacotripeptide-repeat region of PRORP domain-containing protein</fullName>
    </recommendedName>
</protein>
<comment type="similarity">
    <text evidence="1">Belongs to the PPR family. P subfamily.</text>
</comment>
<reference evidence="4" key="1">
    <citation type="submission" date="2022-02" db="EMBL/GenBank/DDBJ databases">
        <authorList>
            <person name="Henning P.M."/>
            <person name="McCubbin A.G."/>
            <person name="Shore J.S."/>
        </authorList>
    </citation>
    <scope>NUCLEOTIDE SEQUENCE</scope>
    <source>
        <strain evidence="4">F60SS</strain>
        <tissue evidence="4">Leaves</tissue>
    </source>
</reference>
<feature type="repeat" description="PPR" evidence="3">
    <location>
        <begin position="11"/>
        <end position="45"/>
    </location>
</feature>
<organism evidence="4 5">
    <name type="scientific">Turnera subulata</name>
    <dbReference type="NCBI Taxonomy" id="218843"/>
    <lineage>
        <taxon>Eukaryota</taxon>
        <taxon>Viridiplantae</taxon>
        <taxon>Streptophyta</taxon>
        <taxon>Embryophyta</taxon>
        <taxon>Tracheophyta</taxon>
        <taxon>Spermatophyta</taxon>
        <taxon>Magnoliopsida</taxon>
        <taxon>eudicotyledons</taxon>
        <taxon>Gunneridae</taxon>
        <taxon>Pentapetalae</taxon>
        <taxon>rosids</taxon>
        <taxon>fabids</taxon>
        <taxon>Malpighiales</taxon>
        <taxon>Passifloraceae</taxon>
        <taxon>Turnera</taxon>
    </lineage>
</organism>
<dbReference type="Proteomes" id="UP001141552">
    <property type="component" value="Unassembled WGS sequence"/>
</dbReference>
<evidence type="ECO:0000256" key="1">
    <source>
        <dbReference type="ARBA" id="ARBA00007626"/>
    </source>
</evidence>
<dbReference type="AlphaFoldDB" id="A0A9Q0GBA4"/>
<gene>
    <name evidence="4" type="ORF">Tsubulata_049195</name>
</gene>
<dbReference type="Pfam" id="PF13041">
    <property type="entry name" value="PPR_2"/>
    <property type="match status" value="1"/>
</dbReference>
<sequence>MDMNANGPTPDSVTYATILDGLCMQGRVDEALTLFQTMKKHSVKPDIVIYSILIGGMCNSGKVKHAWELFNSLSLKGLRPDARTCI</sequence>
<dbReference type="EMBL" id="JAKUCV010001402">
    <property type="protein sequence ID" value="KAJ4846566.1"/>
    <property type="molecule type" value="Genomic_DNA"/>
</dbReference>
<feature type="repeat" description="PPR" evidence="3">
    <location>
        <begin position="46"/>
        <end position="80"/>
    </location>
</feature>
<evidence type="ECO:0000313" key="4">
    <source>
        <dbReference type="EMBL" id="KAJ4846566.1"/>
    </source>
</evidence>
<keyword evidence="5" id="KW-1185">Reference proteome</keyword>